<dbReference type="InterPro" id="IPR023198">
    <property type="entry name" value="PGP-like_dom2"/>
</dbReference>
<dbReference type="InterPro" id="IPR023214">
    <property type="entry name" value="HAD_sf"/>
</dbReference>
<dbReference type="PRINTS" id="PR00413">
    <property type="entry name" value="HADHALOGNASE"/>
</dbReference>
<evidence type="ECO:0000256" key="2">
    <source>
        <dbReference type="ARBA" id="ARBA00004818"/>
    </source>
</evidence>
<dbReference type="InterPro" id="IPR041492">
    <property type="entry name" value="HAD_2"/>
</dbReference>
<keyword evidence="6" id="KW-1185">Reference proteome</keyword>
<dbReference type="GO" id="GO:0008967">
    <property type="term" value="F:phosphoglycolate phosphatase activity"/>
    <property type="evidence" value="ECO:0007669"/>
    <property type="project" value="UniProtKB-EC"/>
</dbReference>
<accession>A0A7W6BUU9</accession>
<evidence type="ECO:0000256" key="4">
    <source>
        <dbReference type="ARBA" id="ARBA00013078"/>
    </source>
</evidence>
<name>A0A7W6BUU9_9HYPH</name>
<dbReference type="InterPro" id="IPR050155">
    <property type="entry name" value="HAD-like_hydrolase_sf"/>
</dbReference>
<dbReference type="PANTHER" id="PTHR43434:SF1">
    <property type="entry name" value="PHOSPHOGLYCOLATE PHOSPHATASE"/>
    <property type="match status" value="1"/>
</dbReference>
<comment type="similarity">
    <text evidence="3">Belongs to the HAD-like hydrolase superfamily. CbbY/CbbZ/Gph/YieH family.</text>
</comment>
<dbReference type="NCBIfam" id="TIGR01549">
    <property type="entry name" value="HAD-SF-IA-v1"/>
    <property type="match status" value="1"/>
</dbReference>
<comment type="caution">
    <text evidence="5">The sequence shown here is derived from an EMBL/GenBank/DDBJ whole genome shotgun (WGS) entry which is preliminary data.</text>
</comment>
<keyword evidence="5" id="KW-0378">Hydrolase</keyword>
<reference evidence="5 6" key="1">
    <citation type="submission" date="2020-08" db="EMBL/GenBank/DDBJ databases">
        <title>Genomic Encyclopedia of Type Strains, Phase IV (KMG-IV): sequencing the most valuable type-strain genomes for metagenomic binning, comparative biology and taxonomic classification.</title>
        <authorList>
            <person name="Goeker M."/>
        </authorList>
    </citation>
    <scope>NUCLEOTIDE SEQUENCE [LARGE SCALE GENOMIC DNA]</scope>
    <source>
        <strain evidence="5 6">DSM 25024</strain>
    </source>
</reference>
<dbReference type="PANTHER" id="PTHR43434">
    <property type="entry name" value="PHOSPHOGLYCOLATE PHOSPHATASE"/>
    <property type="match status" value="1"/>
</dbReference>
<dbReference type="InterPro" id="IPR006439">
    <property type="entry name" value="HAD-SF_hydro_IA"/>
</dbReference>
<comment type="catalytic activity">
    <reaction evidence="1">
        <text>2-phosphoglycolate + H2O = glycolate + phosphate</text>
        <dbReference type="Rhea" id="RHEA:14369"/>
        <dbReference type="ChEBI" id="CHEBI:15377"/>
        <dbReference type="ChEBI" id="CHEBI:29805"/>
        <dbReference type="ChEBI" id="CHEBI:43474"/>
        <dbReference type="ChEBI" id="CHEBI:58033"/>
        <dbReference type="EC" id="3.1.3.18"/>
    </reaction>
</comment>
<dbReference type="Pfam" id="PF13419">
    <property type="entry name" value="HAD_2"/>
    <property type="match status" value="1"/>
</dbReference>
<dbReference type="EC" id="3.1.3.18" evidence="4"/>
<organism evidence="5 6">
    <name type="scientific">Aureimonas phyllosphaerae</name>
    <dbReference type="NCBI Taxonomy" id="1166078"/>
    <lineage>
        <taxon>Bacteria</taxon>
        <taxon>Pseudomonadati</taxon>
        <taxon>Pseudomonadota</taxon>
        <taxon>Alphaproteobacteria</taxon>
        <taxon>Hyphomicrobiales</taxon>
        <taxon>Aurantimonadaceae</taxon>
        <taxon>Aureimonas</taxon>
    </lineage>
</organism>
<dbReference type="AlphaFoldDB" id="A0A7W6BUU9"/>
<dbReference type="OrthoDB" id="9793014at2"/>
<evidence type="ECO:0000256" key="3">
    <source>
        <dbReference type="ARBA" id="ARBA00006171"/>
    </source>
</evidence>
<evidence type="ECO:0000256" key="1">
    <source>
        <dbReference type="ARBA" id="ARBA00000830"/>
    </source>
</evidence>
<dbReference type="SFLD" id="SFLDS00003">
    <property type="entry name" value="Haloacid_Dehalogenase"/>
    <property type="match status" value="1"/>
</dbReference>
<sequence length="228" mass="24193">MSASPNTADVLIFDLDGTLIDSAHDIAAAVNEYLASKGWPEQDPAFVEGFIGNGPRRLLLDLLLAVGLPHDDATVDEAVPTYIANYERSPARHTRFYAHVKEDLHRLREAGFRLGLCTNKPHALTLKVLDLLGIAPLFEAVVGADAAPACKPDPAHLLAVCERMGAPPASVAYVGDTAVDQATAAAAGISFHVVPWGGGSLLKVDEAFRLDRLADLMALKPAAARRTA</sequence>
<dbReference type="GO" id="GO:0006281">
    <property type="term" value="P:DNA repair"/>
    <property type="evidence" value="ECO:0007669"/>
    <property type="project" value="TreeGrafter"/>
</dbReference>
<dbReference type="Gene3D" id="3.40.50.1000">
    <property type="entry name" value="HAD superfamily/HAD-like"/>
    <property type="match status" value="1"/>
</dbReference>
<proteinExistence type="inferred from homology"/>
<dbReference type="SFLD" id="SFLDG01129">
    <property type="entry name" value="C1.5:_HAD__Beta-PGM__Phosphata"/>
    <property type="match status" value="1"/>
</dbReference>
<dbReference type="Gene3D" id="1.10.150.240">
    <property type="entry name" value="Putative phosphatase, domain 2"/>
    <property type="match status" value="1"/>
</dbReference>
<dbReference type="RefSeq" id="WP_090958948.1">
    <property type="nucleotide sequence ID" value="NZ_FOOA01000001.1"/>
</dbReference>
<comment type="pathway">
    <text evidence="2">Organic acid metabolism; glycolate biosynthesis; glycolate from 2-phosphoglycolate: step 1/1.</text>
</comment>
<dbReference type="EMBL" id="JACIDO010000001">
    <property type="protein sequence ID" value="MBB3934151.1"/>
    <property type="molecule type" value="Genomic_DNA"/>
</dbReference>
<dbReference type="GO" id="GO:0005829">
    <property type="term" value="C:cytosol"/>
    <property type="evidence" value="ECO:0007669"/>
    <property type="project" value="TreeGrafter"/>
</dbReference>
<evidence type="ECO:0000313" key="6">
    <source>
        <dbReference type="Proteomes" id="UP000531216"/>
    </source>
</evidence>
<dbReference type="InterPro" id="IPR036412">
    <property type="entry name" value="HAD-like_sf"/>
</dbReference>
<protein>
    <recommendedName>
        <fullName evidence="4">phosphoglycolate phosphatase</fullName>
        <ecNumber evidence="4">3.1.3.18</ecNumber>
    </recommendedName>
</protein>
<evidence type="ECO:0000313" key="5">
    <source>
        <dbReference type="EMBL" id="MBB3934151.1"/>
    </source>
</evidence>
<gene>
    <name evidence="5" type="ORF">GGR05_000262</name>
</gene>
<dbReference type="Proteomes" id="UP000531216">
    <property type="component" value="Unassembled WGS sequence"/>
</dbReference>
<dbReference type="SUPFAM" id="SSF56784">
    <property type="entry name" value="HAD-like"/>
    <property type="match status" value="1"/>
</dbReference>